<dbReference type="EMBL" id="BSYO01000015">
    <property type="protein sequence ID" value="GMH15209.1"/>
    <property type="molecule type" value="Genomic_DNA"/>
</dbReference>
<comment type="caution">
    <text evidence="1">The sequence shown here is derived from an EMBL/GenBank/DDBJ whole genome shotgun (WGS) entry which is preliminary data.</text>
</comment>
<dbReference type="Proteomes" id="UP001279734">
    <property type="component" value="Unassembled WGS sequence"/>
</dbReference>
<proteinExistence type="predicted"/>
<reference evidence="1" key="1">
    <citation type="submission" date="2023-05" db="EMBL/GenBank/DDBJ databases">
        <title>Nepenthes gracilis genome sequencing.</title>
        <authorList>
            <person name="Fukushima K."/>
        </authorList>
    </citation>
    <scope>NUCLEOTIDE SEQUENCE</scope>
    <source>
        <strain evidence="1">SING2019-196</strain>
    </source>
</reference>
<name>A0AAD3XSQ9_NEPGR</name>
<organism evidence="1 2">
    <name type="scientific">Nepenthes gracilis</name>
    <name type="common">Slender pitcher plant</name>
    <dbReference type="NCBI Taxonomy" id="150966"/>
    <lineage>
        <taxon>Eukaryota</taxon>
        <taxon>Viridiplantae</taxon>
        <taxon>Streptophyta</taxon>
        <taxon>Embryophyta</taxon>
        <taxon>Tracheophyta</taxon>
        <taxon>Spermatophyta</taxon>
        <taxon>Magnoliopsida</taxon>
        <taxon>eudicotyledons</taxon>
        <taxon>Gunneridae</taxon>
        <taxon>Pentapetalae</taxon>
        <taxon>Caryophyllales</taxon>
        <taxon>Nepenthaceae</taxon>
        <taxon>Nepenthes</taxon>
    </lineage>
</organism>
<protein>
    <submittedName>
        <fullName evidence="1">Uncharacterized protein</fullName>
    </submittedName>
</protein>
<sequence>MVRDYRPRSCDRNEAQALWEGREMRRRARFECGYPPSVREGKNVVIPPLNVGLMGVKNEEYTLMDYFPGKKTNLFICGSFR</sequence>
<evidence type="ECO:0000313" key="1">
    <source>
        <dbReference type="EMBL" id="GMH15209.1"/>
    </source>
</evidence>
<dbReference type="AlphaFoldDB" id="A0AAD3XSQ9"/>
<accession>A0AAD3XSQ9</accession>
<keyword evidence="2" id="KW-1185">Reference proteome</keyword>
<evidence type="ECO:0000313" key="2">
    <source>
        <dbReference type="Proteomes" id="UP001279734"/>
    </source>
</evidence>
<gene>
    <name evidence="1" type="ORF">Nepgr_017050</name>
</gene>